<keyword evidence="2" id="KW-1133">Transmembrane helix</keyword>
<evidence type="ECO:0000313" key="4">
    <source>
        <dbReference type="Proteomes" id="UP000326565"/>
    </source>
</evidence>
<feature type="transmembrane region" description="Helical" evidence="2">
    <location>
        <begin position="78"/>
        <end position="100"/>
    </location>
</feature>
<evidence type="ECO:0000256" key="2">
    <source>
        <dbReference type="SAM" id="Phobius"/>
    </source>
</evidence>
<feature type="transmembrane region" description="Helical" evidence="2">
    <location>
        <begin position="39"/>
        <end position="58"/>
    </location>
</feature>
<sequence>MSTEPLLPSYASATQPPQSRSRYGSITPGNPTIRATPMIRTLSALVFTCTAIVATVWASRSYTTPQPAPPASAPLLPYFASLSLIVSFVCWIGYLVSIAYDVASGPRIQRKIIIWTSVAGKLVLAGAHIGFWQGYKYFFLGAVQPNWALMFLAAQAWWDFMLHVVYRCL</sequence>
<gene>
    <name evidence="3" type="ORF">BDV29DRAFT_183044</name>
</gene>
<evidence type="ECO:0000256" key="1">
    <source>
        <dbReference type="SAM" id="MobiDB-lite"/>
    </source>
</evidence>
<organism evidence="3 4">
    <name type="scientific">Aspergillus leporis</name>
    <dbReference type="NCBI Taxonomy" id="41062"/>
    <lineage>
        <taxon>Eukaryota</taxon>
        <taxon>Fungi</taxon>
        <taxon>Dikarya</taxon>
        <taxon>Ascomycota</taxon>
        <taxon>Pezizomycotina</taxon>
        <taxon>Eurotiomycetes</taxon>
        <taxon>Eurotiomycetidae</taxon>
        <taxon>Eurotiales</taxon>
        <taxon>Aspergillaceae</taxon>
        <taxon>Aspergillus</taxon>
        <taxon>Aspergillus subgen. Circumdati</taxon>
    </lineage>
</organism>
<feature type="region of interest" description="Disordered" evidence="1">
    <location>
        <begin position="1"/>
        <end position="29"/>
    </location>
</feature>
<reference evidence="3 4" key="1">
    <citation type="submission" date="2019-04" db="EMBL/GenBank/DDBJ databases">
        <title>Friends and foes A comparative genomics study of 23 Aspergillus species from section Flavi.</title>
        <authorList>
            <consortium name="DOE Joint Genome Institute"/>
            <person name="Kjaerbolling I."/>
            <person name="Vesth T."/>
            <person name="Frisvad J.C."/>
            <person name="Nybo J.L."/>
            <person name="Theobald S."/>
            <person name="Kildgaard S."/>
            <person name="Isbrandt T."/>
            <person name="Kuo A."/>
            <person name="Sato A."/>
            <person name="Lyhne E.K."/>
            <person name="Kogle M.E."/>
            <person name="Wiebenga A."/>
            <person name="Kun R.S."/>
            <person name="Lubbers R.J."/>
            <person name="Makela M.R."/>
            <person name="Barry K."/>
            <person name="Chovatia M."/>
            <person name="Clum A."/>
            <person name="Daum C."/>
            <person name="Haridas S."/>
            <person name="He G."/>
            <person name="LaButti K."/>
            <person name="Lipzen A."/>
            <person name="Mondo S."/>
            <person name="Riley R."/>
            <person name="Salamov A."/>
            <person name="Simmons B.A."/>
            <person name="Magnuson J.K."/>
            <person name="Henrissat B."/>
            <person name="Mortensen U.H."/>
            <person name="Larsen T.O."/>
            <person name="Devries R.P."/>
            <person name="Grigoriev I.V."/>
            <person name="Machida M."/>
            <person name="Baker S.E."/>
            <person name="Andersen M.R."/>
        </authorList>
    </citation>
    <scope>NUCLEOTIDE SEQUENCE [LARGE SCALE GENOMIC DNA]</scope>
    <source>
        <strain evidence="3 4">CBS 151.66</strain>
    </source>
</reference>
<feature type="transmembrane region" description="Helical" evidence="2">
    <location>
        <begin position="147"/>
        <end position="166"/>
    </location>
</feature>
<keyword evidence="2" id="KW-0812">Transmembrane</keyword>
<accession>A0A5N5WNE9</accession>
<protein>
    <submittedName>
        <fullName evidence="3">Uncharacterized protein</fullName>
    </submittedName>
</protein>
<proteinExistence type="predicted"/>
<evidence type="ECO:0000313" key="3">
    <source>
        <dbReference type="EMBL" id="KAB8069315.1"/>
    </source>
</evidence>
<dbReference type="AlphaFoldDB" id="A0A5N5WNE9"/>
<name>A0A5N5WNE9_9EURO</name>
<dbReference type="OrthoDB" id="4435015at2759"/>
<feature type="compositionally biased region" description="Polar residues" evidence="1">
    <location>
        <begin position="11"/>
        <end position="29"/>
    </location>
</feature>
<keyword evidence="4" id="KW-1185">Reference proteome</keyword>
<feature type="transmembrane region" description="Helical" evidence="2">
    <location>
        <begin position="112"/>
        <end position="135"/>
    </location>
</feature>
<dbReference type="Proteomes" id="UP000326565">
    <property type="component" value="Unassembled WGS sequence"/>
</dbReference>
<dbReference type="EMBL" id="ML732347">
    <property type="protein sequence ID" value="KAB8069315.1"/>
    <property type="molecule type" value="Genomic_DNA"/>
</dbReference>
<keyword evidence="2" id="KW-0472">Membrane</keyword>